<evidence type="ECO:0008006" key="3">
    <source>
        <dbReference type="Google" id="ProtNLM"/>
    </source>
</evidence>
<sequence length="247" mass="29366">MKPYDKNFILEKIKEYNNKIKEEKIGTHEIIKKFILNNKECGYLYENEDEIDIETLELKNNGNYVMEISPKEIESSYGIIKYAHGRVGIVGLGLGYVAQEMAKNNKVSDIIVYETNDDVIKLYERNFEKNEKIKIIKEDAFNIRGEEFDYFYVDIYGYKLTDKVVSDYRHFNEALNIKDYVFWGVEHFLLSCRYEEIVWVYIPEIWMELSKSIFVSLQESGYLKWYNKLDSKLVHKILGDFKEILNA</sequence>
<name>A0ABS4EZD8_9CLOT</name>
<evidence type="ECO:0000313" key="1">
    <source>
        <dbReference type="EMBL" id="MBP1889202.1"/>
    </source>
</evidence>
<dbReference type="Proteomes" id="UP000783390">
    <property type="component" value="Unassembled WGS sequence"/>
</dbReference>
<protein>
    <recommendedName>
        <fullName evidence="3">Spermidine synthase</fullName>
    </recommendedName>
</protein>
<accession>A0ABS4EZD8</accession>
<dbReference type="RefSeq" id="WP_209795921.1">
    <property type="nucleotide sequence ID" value="NZ_JAGGJZ010000002.1"/>
</dbReference>
<dbReference type="EMBL" id="JAGGJZ010000002">
    <property type="protein sequence ID" value="MBP1889202.1"/>
    <property type="molecule type" value="Genomic_DNA"/>
</dbReference>
<gene>
    <name evidence="1" type="ORF">J2Z53_000783</name>
</gene>
<dbReference type="SUPFAM" id="SSF53335">
    <property type="entry name" value="S-adenosyl-L-methionine-dependent methyltransferases"/>
    <property type="match status" value="1"/>
</dbReference>
<keyword evidence="2" id="KW-1185">Reference proteome</keyword>
<proteinExistence type="predicted"/>
<organism evidence="1 2">
    <name type="scientific">Clostridium moniliforme</name>
    <dbReference type="NCBI Taxonomy" id="39489"/>
    <lineage>
        <taxon>Bacteria</taxon>
        <taxon>Bacillati</taxon>
        <taxon>Bacillota</taxon>
        <taxon>Clostridia</taxon>
        <taxon>Eubacteriales</taxon>
        <taxon>Clostridiaceae</taxon>
        <taxon>Clostridium</taxon>
    </lineage>
</organism>
<dbReference type="Gene3D" id="3.40.50.150">
    <property type="entry name" value="Vaccinia Virus protein VP39"/>
    <property type="match status" value="1"/>
</dbReference>
<reference evidence="1 2" key="1">
    <citation type="submission" date="2021-03" db="EMBL/GenBank/DDBJ databases">
        <title>Genomic Encyclopedia of Type Strains, Phase IV (KMG-IV): sequencing the most valuable type-strain genomes for metagenomic binning, comparative biology and taxonomic classification.</title>
        <authorList>
            <person name="Goeker M."/>
        </authorList>
    </citation>
    <scope>NUCLEOTIDE SEQUENCE [LARGE SCALE GENOMIC DNA]</scope>
    <source>
        <strain evidence="1 2">DSM 3984</strain>
    </source>
</reference>
<dbReference type="InterPro" id="IPR029063">
    <property type="entry name" value="SAM-dependent_MTases_sf"/>
</dbReference>
<comment type="caution">
    <text evidence="1">The sequence shown here is derived from an EMBL/GenBank/DDBJ whole genome shotgun (WGS) entry which is preliminary data.</text>
</comment>
<evidence type="ECO:0000313" key="2">
    <source>
        <dbReference type="Proteomes" id="UP000783390"/>
    </source>
</evidence>